<reference evidence="1 2" key="1">
    <citation type="submission" date="2012-12" db="EMBL/GenBank/DDBJ databases">
        <title>The Genome Sequence of Bacillus cereus VD133.</title>
        <authorList>
            <consortium name="The Broad Institute Genome Sequencing Platform"/>
            <consortium name="The Broad Institute Genome Sequencing Center for Infectious Disease"/>
            <person name="Feldgarden M."/>
            <person name="Van der Auwera G.A."/>
            <person name="Mahillon J."/>
            <person name="Duprez V."/>
            <person name="Timmery S."/>
            <person name="Mattelet C."/>
            <person name="Dierick K."/>
            <person name="Sun M."/>
            <person name="Yu Z."/>
            <person name="Zhu L."/>
            <person name="Hu X."/>
            <person name="Shank E.B."/>
            <person name="Swiecicka I."/>
            <person name="Hansen B.M."/>
            <person name="Andrup L."/>
            <person name="Walker B."/>
            <person name="Young S.K."/>
            <person name="Zeng Q."/>
            <person name="Gargeya S."/>
            <person name="Fitzgerald M."/>
            <person name="Haas B."/>
            <person name="Abouelleil A."/>
            <person name="Alvarado L."/>
            <person name="Arachchi H.M."/>
            <person name="Berlin A.M."/>
            <person name="Chapman S.B."/>
            <person name="Dewar J."/>
            <person name="Goldberg J."/>
            <person name="Griggs A."/>
            <person name="Gujja S."/>
            <person name="Hansen M."/>
            <person name="Howarth C."/>
            <person name="Imamovic A."/>
            <person name="Larimer J."/>
            <person name="McCowan C."/>
            <person name="Murphy C."/>
            <person name="Neiman D."/>
            <person name="Pearson M."/>
            <person name="Priest M."/>
            <person name="Roberts A."/>
            <person name="Saif S."/>
            <person name="Shea T."/>
            <person name="Sisk P."/>
            <person name="Sykes S."/>
            <person name="Wortman J."/>
            <person name="Nusbaum C."/>
            <person name="Birren B."/>
        </authorList>
    </citation>
    <scope>NUCLEOTIDE SEQUENCE [LARGE SCALE GENOMIC DNA]</scope>
    <source>
        <strain evidence="1 2">VD133</strain>
    </source>
</reference>
<comment type="caution">
    <text evidence="1">The sequence shown here is derived from an EMBL/GenBank/DDBJ whole genome shotgun (WGS) entry which is preliminary data.</text>
</comment>
<organism evidence="1 2">
    <name type="scientific">Bacillus cereus VD133</name>
    <dbReference type="NCBI Taxonomy" id="1053233"/>
    <lineage>
        <taxon>Bacteria</taxon>
        <taxon>Bacillati</taxon>
        <taxon>Bacillota</taxon>
        <taxon>Bacilli</taxon>
        <taxon>Bacillales</taxon>
        <taxon>Bacillaceae</taxon>
        <taxon>Bacillus</taxon>
        <taxon>Bacillus cereus group</taxon>
    </lineage>
</organism>
<protein>
    <submittedName>
        <fullName evidence="1">Uncharacterized protein</fullName>
    </submittedName>
</protein>
<dbReference type="RefSeq" id="WP_016111096.1">
    <property type="nucleotide sequence ID" value="NZ_KB976188.1"/>
</dbReference>
<sequence length="73" mass="9046">MDDFPSNKLYFQTKEENRVFLLSLDNFTKIKFDNMYYQKQFIRNVNQLKTYCDYKENINKYSSKNPWINKDLL</sequence>
<gene>
    <name evidence="1" type="ORF">IIU_07076</name>
</gene>
<proteinExistence type="predicted"/>
<dbReference type="AlphaFoldDB" id="A0A9W5PIZ5"/>
<evidence type="ECO:0000313" key="2">
    <source>
        <dbReference type="Proteomes" id="UP000014018"/>
    </source>
</evidence>
<accession>A0A9W5PIZ5</accession>
<dbReference type="Proteomes" id="UP000014018">
    <property type="component" value="Unassembled WGS sequence"/>
</dbReference>
<dbReference type="EMBL" id="AHFB01000200">
    <property type="protein sequence ID" value="EOO23152.1"/>
    <property type="molecule type" value="Genomic_DNA"/>
</dbReference>
<name>A0A9W5PIZ5_BACCE</name>
<evidence type="ECO:0000313" key="1">
    <source>
        <dbReference type="EMBL" id="EOO23152.1"/>
    </source>
</evidence>